<dbReference type="Gene3D" id="3.40.50.1450">
    <property type="entry name" value="HybD-like"/>
    <property type="match status" value="1"/>
</dbReference>
<sequence>MSEPPRRLVVGVGNPDRGDDGVGRLVARLLRGRLPADVRIEEQAGGAAELVDLLQQADCVILVDAAVSGAPPGTIRRLDCRAGDVVPESGGASSHGFGVAQAVALAAALSCMPRVCVAYVIEGGSFAVGGAMSGEVVSAAQEAARLIVTELTAA</sequence>
<comment type="caution">
    <text evidence="5">The sequence shown here is derived from an EMBL/GenBank/DDBJ whole genome shotgun (WGS) entry which is preliminary data.</text>
</comment>
<dbReference type="OrthoDB" id="9792731at2"/>
<dbReference type="AlphaFoldDB" id="A0A2S6N058"/>
<dbReference type="EMBL" id="NHRY01000250">
    <property type="protein sequence ID" value="PPQ28004.1"/>
    <property type="molecule type" value="Genomic_DNA"/>
</dbReference>
<keyword evidence="6" id="KW-1185">Reference proteome</keyword>
<keyword evidence="4" id="KW-0378">Hydrolase</keyword>
<accession>A0A2S6N058</accession>
<evidence type="ECO:0008006" key="7">
    <source>
        <dbReference type="Google" id="ProtNLM"/>
    </source>
</evidence>
<evidence type="ECO:0000256" key="1">
    <source>
        <dbReference type="ARBA" id="ARBA00006814"/>
    </source>
</evidence>
<dbReference type="GO" id="GO:0008047">
    <property type="term" value="F:enzyme activator activity"/>
    <property type="evidence" value="ECO:0007669"/>
    <property type="project" value="InterPro"/>
</dbReference>
<evidence type="ECO:0000256" key="4">
    <source>
        <dbReference type="ARBA" id="ARBA00022801"/>
    </source>
</evidence>
<comment type="similarity">
    <text evidence="1">Belongs to the peptidase A31 family.</text>
</comment>
<dbReference type="InterPro" id="IPR000671">
    <property type="entry name" value="Peptidase_A31"/>
</dbReference>
<evidence type="ECO:0000256" key="2">
    <source>
        <dbReference type="ARBA" id="ARBA00022670"/>
    </source>
</evidence>
<dbReference type="NCBIfam" id="TIGR00072">
    <property type="entry name" value="hydrog_prot"/>
    <property type="match status" value="1"/>
</dbReference>
<evidence type="ECO:0000313" key="6">
    <source>
        <dbReference type="Proteomes" id="UP000239724"/>
    </source>
</evidence>
<dbReference type="Pfam" id="PF01750">
    <property type="entry name" value="HycI"/>
    <property type="match status" value="1"/>
</dbReference>
<keyword evidence="3" id="KW-0064">Aspartyl protease</keyword>
<dbReference type="SUPFAM" id="SSF53163">
    <property type="entry name" value="HybD-like"/>
    <property type="match status" value="1"/>
</dbReference>
<organism evidence="5 6">
    <name type="scientific">Rhodopila globiformis</name>
    <name type="common">Rhodopseudomonas globiformis</name>
    <dbReference type="NCBI Taxonomy" id="1071"/>
    <lineage>
        <taxon>Bacteria</taxon>
        <taxon>Pseudomonadati</taxon>
        <taxon>Pseudomonadota</taxon>
        <taxon>Alphaproteobacteria</taxon>
        <taxon>Acetobacterales</taxon>
        <taxon>Acetobacteraceae</taxon>
        <taxon>Rhodopila</taxon>
    </lineage>
</organism>
<dbReference type="PANTHER" id="PTHR30302:SF1">
    <property type="entry name" value="HYDROGENASE 2 MATURATION PROTEASE"/>
    <property type="match status" value="1"/>
</dbReference>
<dbReference type="InterPro" id="IPR023430">
    <property type="entry name" value="Pept_HybD-like_dom_sf"/>
</dbReference>
<dbReference type="RefSeq" id="WP_104521619.1">
    <property type="nucleotide sequence ID" value="NZ_NHRY01000250.1"/>
</dbReference>
<evidence type="ECO:0000256" key="3">
    <source>
        <dbReference type="ARBA" id="ARBA00022750"/>
    </source>
</evidence>
<keyword evidence="2" id="KW-0645">Protease</keyword>
<dbReference type="Proteomes" id="UP000239724">
    <property type="component" value="Unassembled WGS sequence"/>
</dbReference>
<dbReference type="CDD" id="cd00518">
    <property type="entry name" value="H2MP"/>
    <property type="match status" value="1"/>
</dbReference>
<name>A0A2S6N058_RHOGL</name>
<dbReference type="GO" id="GO:0016485">
    <property type="term" value="P:protein processing"/>
    <property type="evidence" value="ECO:0007669"/>
    <property type="project" value="TreeGrafter"/>
</dbReference>
<protein>
    <recommendedName>
        <fullName evidence="7">Hydrogenase maturation protease</fullName>
    </recommendedName>
</protein>
<dbReference type="GO" id="GO:0004190">
    <property type="term" value="F:aspartic-type endopeptidase activity"/>
    <property type="evidence" value="ECO:0007669"/>
    <property type="project" value="UniProtKB-KW"/>
</dbReference>
<gene>
    <name evidence="5" type="ORF">CCS01_25385</name>
</gene>
<proteinExistence type="inferred from homology"/>
<dbReference type="PANTHER" id="PTHR30302">
    <property type="entry name" value="HYDROGENASE 1 MATURATION PROTEASE"/>
    <property type="match status" value="1"/>
</dbReference>
<reference evidence="5 6" key="1">
    <citation type="journal article" date="2018" name="Arch. Microbiol.">
        <title>New insights into the metabolic potential of the phototrophic purple bacterium Rhodopila globiformis DSM 161(T) from its draft genome sequence and evidence for a vanadium-dependent nitrogenase.</title>
        <authorList>
            <person name="Imhoff J.F."/>
            <person name="Rahn T."/>
            <person name="Kunzel S."/>
            <person name="Neulinger S.C."/>
        </authorList>
    </citation>
    <scope>NUCLEOTIDE SEQUENCE [LARGE SCALE GENOMIC DNA]</scope>
    <source>
        <strain evidence="5 6">DSM 161</strain>
    </source>
</reference>
<evidence type="ECO:0000313" key="5">
    <source>
        <dbReference type="EMBL" id="PPQ28004.1"/>
    </source>
</evidence>